<feature type="region of interest" description="Disordered" evidence="1">
    <location>
        <begin position="75"/>
        <end position="96"/>
    </location>
</feature>
<feature type="region of interest" description="Disordered" evidence="1">
    <location>
        <begin position="145"/>
        <end position="176"/>
    </location>
</feature>
<accession>A0A9Q1GAC9</accession>
<comment type="caution">
    <text evidence="2">The sequence shown here is derived from an EMBL/GenBank/DDBJ whole genome shotgun (WGS) entry which is preliminary data.</text>
</comment>
<keyword evidence="3" id="KW-1185">Reference proteome</keyword>
<dbReference type="EMBL" id="JAINUF010000001">
    <property type="protein sequence ID" value="KAJ8379893.1"/>
    <property type="molecule type" value="Genomic_DNA"/>
</dbReference>
<proteinExistence type="predicted"/>
<reference evidence="2" key="1">
    <citation type="journal article" date="2023" name="Science">
        <title>Genome structures resolve the early diversification of teleost fishes.</title>
        <authorList>
            <person name="Parey E."/>
            <person name="Louis A."/>
            <person name="Montfort J."/>
            <person name="Bouchez O."/>
            <person name="Roques C."/>
            <person name="Iampietro C."/>
            <person name="Lluch J."/>
            <person name="Castinel A."/>
            <person name="Donnadieu C."/>
            <person name="Desvignes T."/>
            <person name="Floi Bucao C."/>
            <person name="Jouanno E."/>
            <person name="Wen M."/>
            <person name="Mejri S."/>
            <person name="Dirks R."/>
            <person name="Jansen H."/>
            <person name="Henkel C."/>
            <person name="Chen W.J."/>
            <person name="Zahm M."/>
            <person name="Cabau C."/>
            <person name="Klopp C."/>
            <person name="Thompson A.W."/>
            <person name="Robinson-Rechavi M."/>
            <person name="Braasch I."/>
            <person name="Lecointre G."/>
            <person name="Bobe J."/>
            <person name="Postlethwait J.H."/>
            <person name="Berthelot C."/>
            <person name="Roest Crollius H."/>
            <person name="Guiguen Y."/>
        </authorList>
    </citation>
    <scope>NUCLEOTIDE SEQUENCE</scope>
    <source>
        <strain evidence="2">WJC10195</strain>
    </source>
</reference>
<evidence type="ECO:0000313" key="3">
    <source>
        <dbReference type="Proteomes" id="UP001152622"/>
    </source>
</evidence>
<name>A0A9Q1GAC9_SYNKA</name>
<evidence type="ECO:0000313" key="2">
    <source>
        <dbReference type="EMBL" id="KAJ8379893.1"/>
    </source>
</evidence>
<gene>
    <name evidence="2" type="ORF">SKAU_G00006710</name>
</gene>
<dbReference type="AlphaFoldDB" id="A0A9Q1GAC9"/>
<organism evidence="2 3">
    <name type="scientific">Synaphobranchus kaupii</name>
    <name type="common">Kaup's arrowtooth eel</name>
    <dbReference type="NCBI Taxonomy" id="118154"/>
    <lineage>
        <taxon>Eukaryota</taxon>
        <taxon>Metazoa</taxon>
        <taxon>Chordata</taxon>
        <taxon>Craniata</taxon>
        <taxon>Vertebrata</taxon>
        <taxon>Euteleostomi</taxon>
        <taxon>Actinopterygii</taxon>
        <taxon>Neopterygii</taxon>
        <taxon>Teleostei</taxon>
        <taxon>Anguilliformes</taxon>
        <taxon>Synaphobranchidae</taxon>
        <taxon>Synaphobranchus</taxon>
    </lineage>
</organism>
<protein>
    <submittedName>
        <fullName evidence="2">Uncharacterized protein</fullName>
    </submittedName>
</protein>
<dbReference type="Proteomes" id="UP001152622">
    <property type="component" value="Chromosome 1"/>
</dbReference>
<sequence>MSDSLGTTPFCSGGTAHPIAHVLIRPDSGLAKQRRTRLYQTAPMHTAFSDFSVDTQEVTSQPISTEILKVHSNRHDRHGNEDVQGKTKPAQAGASPRTAGLGLWVELRRLGVQPPWALGPGDCARLEIKVSMKIVRVQKANHRPELYTQTSEKKGGVTRNSPIEEMNSLRKTQTER</sequence>
<evidence type="ECO:0000256" key="1">
    <source>
        <dbReference type="SAM" id="MobiDB-lite"/>
    </source>
</evidence>